<evidence type="ECO:0000256" key="2">
    <source>
        <dbReference type="ARBA" id="ARBA00004906"/>
    </source>
</evidence>
<evidence type="ECO:0000256" key="4">
    <source>
        <dbReference type="ARBA" id="ARBA00022679"/>
    </source>
</evidence>
<keyword evidence="13" id="KW-1185">Reference proteome</keyword>
<dbReference type="SMART" id="SM00220">
    <property type="entry name" value="S_TKc"/>
    <property type="match status" value="1"/>
</dbReference>
<dbReference type="Proteomes" id="UP000516437">
    <property type="component" value="Chromosome 4"/>
</dbReference>
<dbReference type="FunFam" id="3.30.200.20:FF:000162">
    <property type="entry name" value="Adenine nucleotide alpha hydrolase-like domain kinase"/>
    <property type="match status" value="1"/>
</dbReference>
<reference evidence="12 13" key="1">
    <citation type="journal article" date="2019" name="Plant Biotechnol. J.">
        <title>The red bayberry genome and genetic basis of sex determination.</title>
        <authorList>
            <person name="Jia H.M."/>
            <person name="Jia H.J."/>
            <person name="Cai Q.L."/>
            <person name="Wang Y."/>
            <person name="Zhao H.B."/>
            <person name="Yang W.F."/>
            <person name="Wang G.Y."/>
            <person name="Li Y.H."/>
            <person name="Zhan D.L."/>
            <person name="Shen Y.T."/>
            <person name="Niu Q.F."/>
            <person name="Chang L."/>
            <person name="Qiu J."/>
            <person name="Zhao L."/>
            <person name="Xie H.B."/>
            <person name="Fu W.Y."/>
            <person name="Jin J."/>
            <person name="Li X.W."/>
            <person name="Jiao Y."/>
            <person name="Zhou C.C."/>
            <person name="Tu T."/>
            <person name="Chai C.Y."/>
            <person name="Gao J.L."/>
            <person name="Fan L.J."/>
            <person name="van de Weg E."/>
            <person name="Wang J.Y."/>
            <person name="Gao Z.S."/>
        </authorList>
    </citation>
    <scope>NUCLEOTIDE SEQUENCE [LARGE SCALE GENOMIC DNA]</scope>
    <source>
        <tissue evidence="12">Leaves</tissue>
    </source>
</reference>
<name>A0A6A1VV13_9ROSI</name>
<evidence type="ECO:0000256" key="5">
    <source>
        <dbReference type="ARBA" id="ARBA00022741"/>
    </source>
</evidence>
<keyword evidence="5" id="KW-0547">Nucleotide-binding</keyword>
<dbReference type="OrthoDB" id="4062651at2759"/>
<keyword evidence="4" id="KW-0808">Transferase</keyword>
<comment type="pathway">
    <text evidence="2">Protein modification; protein ubiquitination.</text>
</comment>
<dbReference type="InterPro" id="IPR008271">
    <property type="entry name" value="Ser/Thr_kinase_AS"/>
</dbReference>
<feature type="coiled-coil region" evidence="9">
    <location>
        <begin position="379"/>
        <end position="434"/>
    </location>
</feature>
<dbReference type="CDD" id="cd14066">
    <property type="entry name" value="STKc_IRAK"/>
    <property type="match status" value="1"/>
</dbReference>
<dbReference type="GO" id="GO:0005524">
    <property type="term" value="F:ATP binding"/>
    <property type="evidence" value="ECO:0007669"/>
    <property type="project" value="UniProtKB-KW"/>
</dbReference>
<dbReference type="SUPFAM" id="SSF56112">
    <property type="entry name" value="Protein kinase-like (PK-like)"/>
    <property type="match status" value="1"/>
</dbReference>
<feature type="domain" description="Protein kinase" evidence="11">
    <location>
        <begin position="462"/>
        <end position="725"/>
    </location>
</feature>
<dbReference type="PANTHER" id="PTHR45647:SF93">
    <property type="entry name" value="KINASE WITH ADENINE NUCLEOTIDE ALPHA HYDROLASES-LIKE DOMAIN-CONTAINING PROTEIN"/>
    <property type="match status" value="1"/>
</dbReference>
<evidence type="ECO:0000256" key="3">
    <source>
        <dbReference type="ARBA" id="ARBA00012483"/>
    </source>
</evidence>
<dbReference type="GO" id="GO:0004672">
    <property type="term" value="F:protein kinase activity"/>
    <property type="evidence" value="ECO:0007669"/>
    <property type="project" value="InterPro"/>
</dbReference>
<dbReference type="PROSITE" id="PS50011">
    <property type="entry name" value="PROTEIN_KINASE_DOM"/>
    <property type="match status" value="1"/>
</dbReference>
<dbReference type="InterPro" id="IPR001245">
    <property type="entry name" value="Ser-Thr/Tyr_kinase_cat_dom"/>
</dbReference>
<keyword evidence="7" id="KW-0067">ATP-binding</keyword>
<sequence length="769" mass="85217">MGSFPVPRSDKGAKLLSPLTVFFPDHQLADPSGGHGGYLAAAVEVVVKLASSIFVAPTLAKWFPISVPMTVLLHHPLIPPRWPLTRIRTVPRLSAGLLIIFDIGESGDSHETKELFVPYRAYCARKGIQLKEVVLEDNDVPKALVDYITKTCINSIVVGASTRNALTRKLRGHDIPGSLMKSAPIFCSVYVISKGKIFSARTAPRPLANTLTPPKHPAPVGLPPAHDHSVEENGASFLMKNRFGRGASRYRGVERMHWERRITTNLSMENIDLPNPGPRSSCARDSASNESDVSAGPLTFGSIDISDQNLDFSVAAHSPMGSSPRQSPRALEAEMKRLKLELKQTMDMYSSACKEAISANNKARELHQWKIEEARKFEEARLAEEAALAMAELEKAKCKAAIEAAEAARRLAEKEAQRRKQAELKARREAEEKNRALSAITHTDARCRKYTIEEIEAATAKFSESMKIGEGGYGPVYKGILDHTPVAVKVLRPDAAQGRKQFQQEVEVLSCIRHPNMVLLVGACPEYGCLVYEYMTNGSLEDRLFRRGNSPPISWRRRFKIASEIATALLFLHQAKPEPLVHRDLKPANILLDRNFVSKISDVGLARLVPPSVADSVTQYHMTSAAGTFCYIDPEYQQTGRLTTKSDIYSLGIMLLQIITARPPMGLAHHVQRAIERGRFEELLDHRVTDWPVEEALAFANLALKCAELRKKDRPDLGTVILPELNRLRDVGRDSEQNSFYGYSSSGLSQSHVLHHPASSSQSRTSHAY</sequence>
<evidence type="ECO:0000256" key="1">
    <source>
        <dbReference type="ARBA" id="ARBA00000900"/>
    </source>
</evidence>
<feature type="region of interest" description="Disordered" evidence="10">
    <location>
        <begin position="269"/>
        <end position="295"/>
    </location>
</feature>
<dbReference type="EC" id="2.3.2.27" evidence="3"/>
<dbReference type="AlphaFoldDB" id="A0A6A1VV13"/>
<keyword evidence="6" id="KW-0833">Ubl conjugation pathway</keyword>
<dbReference type="InterPro" id="IPR011009">
    <property type="entry name" value="Kinase-like_dom_sf"/>
</dbReference>
<dbReference type="GO" id="GO:0061630">
    <property type="term" value="F:ubiquitin protein ligase activity"/>
    <property type="evidence" value="ECO:0007669"/>
    <property type="project" value="UniProtKB-EC"/>
</dbReference>
<dbReference type="EMBL" id="RXIC02000022">
    <property type="protein sequence ID" value="KAB1215757.1"/>
    <property type="molecule type" value="Genomic_DNA"/>
</dbReference>
<evidence type="ECO:0000256" key="6">
    <source>
        <dbReference type="ARBA" id="ARBA00022786"/>
    </source>
</evidence>
<evidence type="ECO:0000256" key="8">
    <source>
        <dbReference type="ARBA" id="ARBA00023054"/>
    </source>
</evidence>
<dbReference type="Pfam" id="PF07714">
    <property type="entry name" value="PK_Tyr_Ser-Thr"/>
    <property type="match status" value="1"/>
</dbReference>
<dbReference type="Gene3D" id="3.30.200.20">
    <property type="entry name" value="Phosphorylase Kinase, domain 1"/>
    <property type="match status" value="1"/>
</dbReference>
<gene>
    <name evidence="12" type="ORF">CJ030_MR4G020413</name>
</gene>
<evidence type="ECO:0000313" key="12">
    <source>
        <dbReference type="EMBL" id="KAB1215757.1"/>
    </source>
</evidence>
<proteinExistence type="predicted"/>
<comment type="caution">
    <text evidence="12">The sequence shown here is derived from an EMBL/GenBank/DDBJ whole genome shotgun (WGS) entry which is preliminary data.</text>
</comment>
<evidence type="ECO:0000313" key="13">
    <source>
        <dbReference type="Proteomes" id="UP000516437"/>
    </source>
</evidence>
<dbReference type="InterPro" id="IPR051348">
    <property type="entry name" value="U-box_ubiquitin_ligases"/>
</dbReference>
<dbReference type="PANTHER" id="PTHR45647">
    <property type="entry name" value="OS02G0152300 PROTEIN"/>
    <property type="match status" value="1"/>
</dbReference>
<dbReference type="PROSITE" id="PS00108">
    <property type="entry name" value="PROTEIN_KINASE_ST"/>
    <property type="match status" value="1"/>
</dbReference>
<keyword evidence="8 9" id="KW-0175">Coiled coil</keyword>
<dbReference type="FunFam" id="1.10.510.10:FF:000498">
    <property type="entry name" value="U-box domain-containing protein 51"/>
    <property type="match status" value="1"/>
</dbReference>
<evidence type="ECO:0000256" key="10">
    <source>
        <dbReference type="SAM" id="MobiDB-lite"/>
    </source>
</evidence>
<accession>A0A6A1VV13</accession>
<evidence type="ECO:0000256" key="9">
    <source>
        <dbReference type="SAM" id="Coils"/>
    </source>
</evidence>
<dbReference type="Gene3D" id="1.10.510.10">
    <property type="entry name" value="Transferase(Phosphotransferase) domain 1"/>
    <property type="match status" value="1"/>
</dbReference>
<evidence type="ECO:0000259" key="11">
    <source>
        <dbReference type="PROSITE" id="PS50011"/>
    </source>
</evidence>
<protein>
    <recommendedName>
        <fullName evidence="3">RING-type E3 ubiquitin transferase</fullName>
        <ecNumber evidence="3">2.3.2.27</ecNumber>
    </recommendedName>
</protein>
<organism evidence="12 13">
    <name type="scientific">Morella rubra</name>
    <name type="common">Chinese bayberry</name>
    <dbReference type="NCBI Taxonomy" id="262757"/>
    <lineage>
        <taxon>Eukaryota</taxon>
        <taxon>Viridiplantae</taxon>
        <taxon>Streptophyta</taxon>
        <taxon>Embryophyta</taxon>
        <taxon>Tracheophyta</taxon>
        <taxon>Spermatophyta</taxon>
        <taxon>Magnoliopsida</taxon>
        <taxon>eudicotyledons</taxon>
        <taxon>Gunneridae</taxon>
        <taxon>Pentapetalae</taxon>
        <taxon>rosids</taxon>
        <taxon>fabids</taxon>
        <taxon>Fagales</taxon>
        <taxon>Myricaceae</taxon>
        <taxon>Morella</taxon>
    </lineage>
</organism>
<evidence type="ECO:0000256" key="7">
    <source>
        <dbReference type="ARBA" id="ARBA00022840"/>
    </source>
</evidence>
<comment type="catalytic activity">
    <reaction evidence="1">
        <text>S-ubiquitinyl-[E2 ubiquitin-conjugating enzyme]-L-cysteine + [acceptor protein]-L-lysine = [E2 ubiquitin-conjugating enzyme]-L-cysteine + N(6)-ubiquitinyl-[acceptor protein]-L-lysine.</text>
        <dbReference type="EC" id="2.3.2.27"/>
    </reaction>
</comment>
<dbReference type="InterPro" id="IPR000719">
    <property type="entry name" value="Prot_kinase_dom"/>
</dbReference>